<dbReference type="RefSeq" id="WP_092907339.1">
    <property type="nucleotide sequence ID" value="NZ_FOZS01000005.1"/>
</dbReference>
<proteinExistence type="predicted"/>
<dbReference type="Proteomes" id="UP000199199">
    <property type="component" value="Unassembled WGS sequence"/>
</dbReference>
<name>A0A1I6UPS8_9EURY</name>
<protein>
    <submittedName>
        <fullName evidence="1">Uncharacterized protein</fullName>
    </submittedName>
</protein>
<dbReference type="AlphaFoldDB" id="A0A1I6UPS8"/>
<dbReference type="OrthoDB" id="190452at2157"/>
<gene>
    <name evidence="1" type="ORF">SAMN04488556_3999</name>
</gene>
<evidence type="ECO:0000313" key="1">
    <source>
        <dbReference type="EMBL" id="SFT03465.1"/>
    </source>
</evidence>
<organism evidence="1 2">
    <name type="scientific">Halostagnicola kamekurae</name>
    <dbReference type="NCBI Taxonomy" id="619731"/>
    <lineage>
        <taxon>Archaea</taxon>
        <taxon>Methanobacteriati</taxon>
        <taxon>Methanobacteriota</taxon>
        <taxon>Stenosarchaea group</taxon>
        <taxon>Halobacteria</taxon>
        <taxon>Halobacteriales</taxon>
        <taxon>Natrialbaceae</taxon>
        <taxon>Halostagnicola</taxon>
    </lineage>
</organism>
<dbReference type="EMBL" id="FOZS01000005">
    <property type="protein sequence ID" value="SFT03465.1"/>
    <property type="molecule type" value="Genomic_DNA"/>
</dbReference>
<sequence length="350" mass="38588">MTFDSETISIDDDFEDVNDYLYQREMTDGFPVVPPTAERVERMLEGTSRKPDEELGTIPPKYGVATVEKIAINAVMAGCEPAYMPVLIAAVEAMTEEKFNLYGVNATTHPAAPMLVVNGPIVEEINLNYGYNVFGQGYRANATIGRTVRLLLVNLGGGTPGDMDRATHGHPGKYSFCIAENEKKNPWDPLHVQRGFDEDESAVTVMGVEAPHEINDHVNEKPAELLTVAADVFATVGNNNSHHTHGEICIVLGPEHADTIARNNWSREDVQWFLYDNARNELKTLQTAGITDNYTWHHRFEVENDDARIPLVETPEDVTVVVAGGAGKHSMALHSFGETRSITVGIDEEV</sequence>
<reference evidence="2" key="1">
    <citation type="submission" date="2016-10" db="EMBL/GenBank/DDBJ databases">
        <authorList>
            <person name="Varghese N."/>
            <person name="Submissions S."/>
        </authorList>
    </citation>
    <scope>NUCLEOTIDE SEQUENCE [LARGE SCALE GENOMIC DNA]</scope>
    <source>
        <strain evidence="2">DSM 22427</strain>
    </source>
</reference>
<keyword evidence="2" id="KW-1185">Reference proteome</keyword>
<accession>A0A1I6UPS8</accession>
<evidence type="ECO:0000313" key="2">
    <source>
        <dbReference type="Proteomes" id="UP000199199"/>
    </source>
</evidence>